<dbReference type="EMBL" id="QKYT01000083">
    <property type="protein sequence ID" value="RIA94323.1"/>
    <property type="molecule type" value="Genomic_DNA"/>
</dbReference>
<organism evidence="2 3">
    <name type="scientific">Glomus cerebriforme</name>
    <dbReference type="NCBI Taxonomy" id="658196"/>
    <lineage>
        <taxon>Eukaryota</taxon>
        <taxon>Fungi</taxon>
        <taxon>Fungi incertae sedis</taxon>
        <taxon>Mucoromycota</taxon>
        <taxon>Glomeromycotina</taxon>
        <taxon>Glomeromycetes</taxon>
        <taxon>Glomerales</taxon>
        <taxon>Glomeraceae</taxon>
        <taxon>Glomus</taxon>
    </lineage>
</organism>
<gene>
    <name evidence="2" type="ORF">C1645_818128</name>
</gene>
<dbReference type="OrthoDB" id="2349711at2759"/>
<accession>A0A397T7Y8</accession>
<reference evidence="2 3" key="1">
    <citation type="submission" date="2018-06" db="EMBL/GenBank/DDBJ databases">
        <title>Comparative genomics reveals the genomic features of Rhizophagus irregularis, R. cerebriforme, R. diaphanum and Gigaspora rosea, and their symbiotic lifestyle signature.</title>
        <authorList>
            <person name="Morin E."/>
            <person name="San Clemente H."/>
            <person name="Chen E.C.H."/>
            <person name="De La Providencia I."/>
            <person name="Hainaut M."/>
            <person name="Kuo A."/>
            <person name="Kohler A."/>
            <person name="Murat C."/>
            <person name="Tang N."/>
            <person name="Roy S."/>
            <person name="Loubradou J."/>
            <person name="Henrissat B."/>
            <person name="Grigoriev I.V."/>
            <person name="Corradi N."/>
            <person name="Roux C."/>
            <person name="Martin F.M."/>
        </authorList>
    </citation>
    <scope>NUCLEOTIDE SEQUENCE [LARGE SCALE GENOMIC DNA]</scope>
    <source>
        <strain evidence="2 3">DAOM 227022</strain>
    </source>
</reference>
<keyword evidence="3" id="KW-1185">Reference proteome</keyword>
<evidence type="ECO:0000256" key="1">
    <source>
        <dbReference type="SAM" id="MobiDB-lite"/>
    </source>
</evidence>
<proteinExistence type="predicted"/>
<evidence type="ECO:0000313" key="2">
    <source>
        <dbReference type="EMBL" id="RIA94323.1"/>
    </source>
</evidence>
<dbReference type="Proteomes" id="UP000265703">
    <property type="component" value="Unassembled WGS sequence"/>
</dbReference>
<protein>
    <submittedName>
        <fullName evidence="2">Uncharacterized protein</fullName>
    </submittedName>
</protein>
<feature type="compositionally biased region" description="Basic and acidic residues" evidence="1">
    <location>
        <begin position="109"/>
        <end position="127"/>
    </location>
</feature>
<name>A0A397T7Y8_9GLOM</name>
<sequence>MIDRSISTVTISPKQKFVLNLDSLENSSQKSDMHNKSVAKNKCQYIEIDYNQGLDDTKKSPSSKMSQKPVFITLSDENEKDKKKNGDPIVSKFQQSELNPVLMENAYHNPEESEKEADKGGENKIVI</sequence>
<feature type="region of interest" description="Disordered" evidence="1">
    <location>
        <begin position="53"/>
        <end position="127"/>
    </location>
</feature>
<evidence type="ECO:0000313" key="3">
    <source>
        <dbReference type="Proteomes" id="UP000265703"/>
    </source>
</evidence>
<dbReference type="AlphaFoldDB" id="A0A397T7Y8"/>
<feature type="compositionally biased region" description="Low complexity" evidence="1">
    <location>
        <begin position="60"/>
        <end position="69"/>
    </location>
</feature>
<comment type="caution">
    <text evidence="2">The sequence shown here is derived from an EMBL/GenBank/DDBJ whole genome shotgun (WGS) entry which is preliminary data.</text>
</comment>
<feature type="compositionally biased region" description="Basic and acidic residues" evidence="1">
    <location>
        <begin position="77"/>
        <end position="86"/>
    </location>
</feature>